<gene>
    <name evidence="1" type="ORF">Tcan_05433</name>
    <name evidence="2" type="ORF">TCNE_LOCUS11094</name>
</gene>
<sequence>MASKTSAHMGAQIKKLMPIKVEEMLDTITEAIEEADLATEFVEEILKAALDGPTSATVSIITIQLEPGSEKRCRTLVFVDVEKTTCGTLGTQCFRHSDSKSDSQ</sequence>
<name>A0A0B2UTT0_TOXCA</name>
<organism evidence="1 3">
    <name type="scientific">Toxocara canis</name>
    <name type="common">Canine roundworm</name>
    <dbReference type="NCBI Taxonomy" id="6265"/>
    <lineage>
        <taxon>Eukaryota</taxon>
        <taxon>Metazoa</taxon>
        <taxon>Ecdysozoa</taxon>
        <taxon>Nematoda</taxon>
        <taxon>Chromadorea</taxon>
        <taxon>Rhabditida</taxon>
        <taxon>Spirurina</taxon>
        <taxon>Ascaridomorpha</taxon>
        <taxon>Ascaridoidea</taxon>
        <taxon>Toxocaridae</taxon>
        <taxon>Toxocara</taxon>
    </lineage>
</organism>
<dbReference type="EMBL" id="UYWY01020738">
    <property type="protein sequence ID" value="VDM42415.1"/>
    <property type="molecule type" value="Genomic_DNA"/>
</dbReference>
<dbReference type="AlphaFoldDB" id="A0A0B2UTT0"/>
<evidence type="ECO:0000313" key="3">
    <source>
        <dbReference type="Proteomes" id="UP000031036"/>
    </source>
</evidence>
<protein>
    <submittedName>
        <fullName evidence="1">Uncharacterized protein</fullName>
    </submittedName>
</protein>
<keyword evidence="3" id="KW-1185">Reference proteome</keyword>
<dbReference type="EMBL" id="JPKZ01003206">
    <property type="protein sequence ID" value="KHN72783.1"/>
    <property type="molecule type" value="Genomic_DNA"/>
</dbReference>
<evidence type="ECO:0000313" key="1">
    <source>
        <dbReference type="EMBL" id="KHN72783.1"/>
    </source>
</evidence>
<reference evidence="1 3" key="1">
    <citation type="submission" date="2014-11" db="EMBL/GenBank/DDBJ databases">
        <title>Genetic blueprint of the zoonotic pathogen Toxocara canis.</title>
        <authorList>
            <person name="Zhu X.-Q."/>
            <person name="Korhonen P.K."/>
            <person name="Cai H."/>
            <person name="Young N.D."/>
            <person name="Nejsum P."/>
            <person name="von Samson-Himmelstjerna G."/>
            <person name="Boag P.R."/>
            <person name="Tan P."/>
            <person name="Li Q."/>
            <person name="Min J."/>
            <person name="Yang Y."/>
            <person name="Wang X."/>
            <person name="Fang X."/>
            <person name="Hall R.S."/>
            <person name="Hofmann A."/>
            <person name="Sternberg P.W."/>
            <person name="Jex A.R."/>
            <person name="Gasser R.B."/>
        </authorList>
    </citation>
    <scope>NUCLEOTIDE SEQUENCE [LARGE SCALE GENOMIC DNA]</scope>
    <source>
        <strain evidence="1">PN_DK_2014</strain>
    </source>
</reference>
<evidence type="ECO:0000313" key="2">
    <source>
        <dbReference type="EMBL" id="VDM42415.1"/>
    </source>
</evidence>
<accession>A0A0B2UTT0</accession>
<reference evidence="2" key="2">
    <citation type="submission" date="2018-11" db="EMBL/GenBank/DDBJ databases">
        <authorList>
            <consortium name="Pathogen Informatics"/>
        </authorList>
    </citation>
    <scope>NUCLEOTIDE SEQUENCE [LARGE SCALE GENOMIC DNA]</scope>
</reference>
<proteinExistence type="predicted"/>
<dbReference type="Proteomes" id="UP000031036">
    <property type="component" value="Unassembled WGS sequence"/>
</dbReference>